<feature type="transmembrane region" description="Helical" evidence="1">
    <location>
        <begin position="21"/>
        <end position="43"/>
    </location>
</feature>
<reference evidence="2 3" key="1">
    <citation type="submission" date="2011-11" db="EMBL/GenBank/DDBJ databases">
        <authorList>
            <person name="Weinstock G."/>
            <person name="Sodergren E."/>
            <person name="Clifton S."/>
            <person name="Fulton L."/>
            <person name="Fulton B."/>
            <person name="Courtney L."/>
            <person name="Fronick C."/>
            <person name="Harrison M."/>
            <person name="Strong C."/>
            <person name="Farmer C."/>
            <person name="Delahaunty K."/>
            <person name="Markovic C."/>
            <person name="Hall O."/>
            <person name="Minx P."/>
            <person name="Tomlinson C."/>
            <person name="Mitreva M."/>
            <person name="Hou S."/>
            <person name="Chen J."/>
            <person name="Wollam A."/>
            <person name="Pepin K.H."/>
            <person name="Johnson M."/>
            <person name="Bhonagiri V."/>
            <person name="Zhang X."/>
            <person name="Suruliraj S."/>
            <person name="Warren W."/>
            <person name="Chinwalla A."/>
            <person name="Mardis E.R."/>
            <person name="Wilson R.K."/>
        </authorList>
    </citation>
    <scope>NUCLEOTIDE SEQUENCE [LARGE SCALE GENOMIC DNA]</scope>
    <source>
        <strain evidence="2 3">YIT 11816</strain>
    </source>
</reference>
<sequence>MPKSKWASSPWYVSTRSLALGAIWSTYRLFGCFGGIVIVLAIIEKVPLLTGLALGVTCMLYAAVCHAVYNSVKR</sequence>
<keyword evidence="1" id="KW-0472">Membrane</keyword>
<keyword evidence="1" id="KW-1133">Transmembrane helix</keyword>
<dbReference type="RefSeq" id="WP_008541604.1">
    <property type="nucleotide sequence ID" value="NZ_JH604928.1"/>
</dbReference>
<evidence type="ECO:0000313" key="3">
    <source>
        <dbReference type="Proteomes" id="UP000004956"/>
    </source>
</evidence>
<keyword evidence="1" id="KW-0812">Transmembrane</keyword>
<dbReference type="EMBL" id="AFBQ01000120">
    <property type="protein sequence ID" value="EHY31728.1"/>
    <property type="molecule type" value="Genomic_DNA"/>
</dbReference>
<dbReference type="PATRIC" id="fig|762967.3.peg.700"/>
<evidence type="ECO:0000256" key="1">
    <source>
        <dbReference type="SAM" id="Phobius"/>
    </source>
</evidence>
<evidence type="ECO:0000313" key="2">
    <source>
        <dbReference type="EMBL" id="EHY31728.1"/>
    </source>
</evidence>
<feature type="transmembrane region" description="Helical" evidence="1">
    <location>
        <begin position="49"/>
        <end position="69"/>
    </location>
</feature>
<gene>
    <name evidence="2" type="ORF">HMPREF9440_00883</name>
</gene>
<comment type="caution">
    <text evidence="2">The sequence shown here is derived from an EMBL/GenBank/DDBJ whole genome shotgun (WGS) entry which is preliminary data.</text>
</comment>
<name>H3KDS2_9BURK</name>
<organism evidence="2 3">
    <name type="scientific">Sutterella parvirubra YIT 11816</name>
    <dbReference type="NCBI Taxonomy" id="762967"/>
    <lineage>
        <taxon>Bacteria</taxon>
        <taxon>Pseudomonadati</taxon>
        <taxon>Pseudomonadota</taxon>
        <taxon>Betaproteobacteria</taxon>
        <taxon>Burkholderiales</taxon>
        <taxon>Sutterellaceae</taxon>
        <taxon>Sutterella</taxon>
    </lineage>
</organism>
<keyword evidence="3" id="KW-1185">Reference proteome</keyword>
<proteinExistence type="predicted"/>
<protein>
    <submittedName>
        <fullName evidence="2">Uncharacterized protein</fullName>
    </submittedName>
</protein>
<dbReference type="HOGENOM" id="CLU_2686475_0_0_4"/>
<accession>H3KDS2</accession>
<dbReference type="AlphaFoldDB" id="H3KDS2"/>
<dbReference type="Proteomes" id="UP000004956">
    <property type="component" value="Unassembled WGS sequence"/>
</dbReference>